<dbReference type="EMBL" id="MOXD01000001">
    <property type="protein sequence ID" value="OMQ26904.1"/>
    <property type="molecule type" value="Genomic_DNA"/>
</dbReference>
<evidence type="ECO:0000313" key="1">
    <source>
        <dbReference type="EMBL" id="OMQ26904.1"/>
    </source>
</evidence>
<organism evidence="1 2">
    <name type="scientific">Serratia oryzae</name>
    <dbReference type="NCBI Taxonomy" id="2034155"/>
    <lineage>
        <taxon>Bacteria</taxon>
        <taxon>Pseudomonadati</taxon>
        <taxon>Pseudomonadota</taxon>
        <taxon>Gammaproteobacteria</taxon>
        <taxon>Enterobacterales</taxon>
        <taxon>Yersiniaceae</taxon>
        <taxon>Serratia</taxon>
    </lineage>
</organism>
<reference evidence="1 2" key="1">
    <citation type="submission" date="2016-11" db="EMBL/GenBank/DDBJ databases">
        <title>Rahnella oryzae sp. nov., isolated from rice root.</title>
        <authorList>
            <person name="Zhang X.-X."/>
            <person name="Zhang J."/>
        </authorList>
    </citation>
    <scope>NUCLEOTIDE SEQUENCE [LARGE SCALE GENOMIC DNA]</scope>
    <source>
        <strain evidence="1 2">J11-6</strain>
    </source>
</reference>
<evidence type="ECO:0000313" key="2">
    <source>
        <dbReference type="Proteomes" id="UP000216021"/>
    </source>
</evidence>
<gene>
    <name evidence="1" type="ORF">BMI79_00830</name>
</gene>
<dbReference type="STRING" id="2034155.BMI79_00830"/>
<dbReference type="AlphaFoldDB" id="A0A1S8CP49"/>
<comment type="caution">
    <text evidence="1">The sequence shown here is derived from an EMBL/GenBank/DDBJ whole genome shotgun (WGS) entry which is preliminary data.</text>
</comment>
<dbReference type="Proteomes" id="UP000216021">
    <property type="component" value="Unassembled WGS sequence"/>
</dbReference>
<dbReference type="RefSeq" id="WP_076939949.1">
    <property type="nucleotide sequence ID" value="NZ_MOXD01000001.1"/>
</dbReference>
<dbReference type="OrthoDB" id="6636821at2"/>
<accession>A0A1S8CP49</accession>
<keyword evidence="2" id="KW-1185">Reference proteome</keyword>
<proteinExistence type="predicted"/>
<sequence length="144" mass="16149">MKVELGVIDMPYDYGAEPGKTTHQVAVDLEEQYKLFTHFYEEHLDDILLAVSDEIRLGLINHIKYGAPFDQDTIILGEIVRSFNIFLEREEMAGLGVDGVPTWSALHGVNSRLKKETGPRRPSFIDGGLLKASFIAWISNNGET</sequence>
<name>A0A1S8CP49_9GAMM</name>
<protein>
    <submittedName>
        <fullName evidence="1">Uncharacterized protein</fullName>
    </submittedName>
</protein>